<dbReference type="AlphaFoldDB" id="A0A857KQZ2"/>
<accession>A0A857KQZ2</accession>
<dbReference type="EMBL" id="CP045810">
    <property type="protein sequence ID" value="QHN40720.1"/>
    <property type="molecule type" value="Genomic_DNA"/>
</dbReference>
<protein>
    <submittedName>
        <fullName evidence="1">Uncharacterized protein</fullName>
    </submittedName>
</protein>
<dbReference type="Gene3D" id="3.40.630.30">
    <property type="match status" value="1"/>
</dbReference>
<dbReference type="RefSeq" id="WP_005187730.1">
    <property type="nucleotide sequence ID" value="NZ_CP045804.1"/>
</dbReference>
<evidence type="ECO:0000313" key="1">
    <source>
        <dbReference type="EMBL" id="QHN40720.1"/>
    </source>
</evidence>
<organism evidence="1">
    <name type="scientific">Gordonia amarae</name>
    <dbReference type="NCBI Taxonomy" id="36821"/>
    <lineage>
        <taxon>Bacteria</taxon>
        <taxon>Bacillati</taxon>
        <taxon>Actinomycetota</taxon>
        <taxon>Actinomycetes</taxon>
        <taxon>Mycobacteriales</taxon>
        <taxon>Gordoniaceae</taxon>
        <taxon>Gordonia</taxon>
    </lineage>
</organism>
<reference evidence="1" key="1">
    <citation type="journal article" date="2021" name="Nat. Microbiol.">
        <title>Cocultivation of an ultrasmall environmental parasitic bacterium with lytic ability against bacteria associated with wastewater foams.</title>
        <authorList>
            <person name="Batinovic S."/>
            <person name="Rose J.J.A."/>
            <person name="Ratcliffe J."/>
            <person name="Seviour R.J."/>
            <person name="Petrovski S."/>
        </authorList>
    </citation>
    <scope>NUCLEOTIDE SEQUENCE</scope>
    <source>
        <strain evidence="1">CON44</strain>
    </source>
</reference>
<sequence>MRPSETLSTRAIRLDDPAERARAVELLTVGLPDIPHFRWLMGDLMSAPLTRWLAEVTLSPARTDGVHGTFTEAGDLCAVVVWSAPDHTACAPDPDLVATGVELFGHDAGFVERHWQSQEPDVGTWSVPGALTVSVATVAPEYRRRGVLNVAVEPVIAESLRRNVPGVLRTGTRDLADTYVRLFAAVELGSYTLSDGSTVWVLEVPPGGGRSSP</sequence>
<proteinExistence type="predicted"/>
<gene>
    <name evidence="1" type="ORF">GII30_17610</name>
</gene>
<name>A0A857KQZ2_9ACTN</name>